<evidence type="ECO:0000256" key="7">
    <source>
        <dbReference type="ARBA" id="ARBA00023136"/>
    </source>
</evidence>
<feature type="transmembrane region" description="Helical" evidence="9">
    <location>
        <begin position="396"/>
        <end position="415"/>
    </location>
</feature>
<dbReference type="PROSITE" id="PS50850">
    <property type="entry name" value="MFS"/>
    <property type="match status" value="1"/>
</dbReference>
<dbReference type="Pfam" id="PF07690">
    <property type="entry name" value="MFS_1"/>
    <property type="match status" value="1"/>
</dbReference>
<protein>
    <submittedName>
        <fullName evidence="11">Uu.00g069190.m01.CDS01</fullName>
    </submittedName>
</protein>
<feature type="transmembrane region" description="Helical" evidence="9">
    <location>
        <begin position="240"/>
        <end position="268"/>
    </location>
</feature>
<feature type="transmembrane region" description="Helical" evidence="9">
    <location>
        <begin position="82"/>
        <end position="101"/>
    </location>
</feature>
<sequence length="559" mass="62034">MSTNTSSPTAIGRINSQLSELVRSISNQDVESRYKTEEADNRLPTDDTPDSSSFQAAGERTILSWEPNDKGNPHNWPKWRKVTILVTTMLMVINSTMSSSLPSMAIPYIADEWGVVSKLQMVLPMSTYLAGYVFGPIIWGPLSEHLGRRNLTLGTFTMFMIWTMACALAPNWPAFLIFRFLCGIFASAPIAVVTGFLADIYDDPVPRGRAMAWFMATTIGGPLFAPVISGFCSPSVGWRWTFWVGLIYAGVTLVPIALLPETYAPVLLTRRAAKMRKANPKAEFYSAFELENHDMTQLLTRVLTRPIRMLLTELIVTATCLYLALVYAIFYMSFQAFPLIFQGVYGLSPGVTGLCYLPIGAGALLTLPVFFWYDHYLRRAQAKDLPWARQEEYRRVPLAALGGPLFVISLFWLGWSAKSDVPFVVPMLAGLPFGAGFMLIFMGMLNYLTDAYEIFAASANAAASSVRSIFAVVLPLATAPMFQRLGISGACSLLGGLSLIMSAIPFIFLWKGERIRAGSEFCIALKERRLEMERKVAEQRDRKSRSGADGGMFREKESV</sequence>
<evidence type="ECO:0000256" key="3">
    <source>
        <dbReference type="ARBA" id="ARBA00008335"/>
    </source>
</evidence>
<evidence type="ECO:0000256" key="8">
    <source>
        <dbReference type="SAM" id="MobiDB-lite"/>
    </source>
</evidence>
<evidence type="ECO:0000256" key="4">
    <source>
        <dbReference type="ARBA" id="ARBA00022475"/>
    </source>
</evidence>
<evidence type="ECO:0000259" key="10">
    <source>
        <dbReference type="PROSITE" id="PS50850"/>
    </source>
</evidence>
<dbReference type="InterPro" id="IPR020846">
    <property type="entry name" value="MFS_dom"/>
</dbReference>
<feature type="region of interest" description="Disordered" evidence="8">
    <location>
        <begin position="536"/>
        <end position="559"/>
    </location>
</feature>
<evidence type="ECO:0000256" key="9">
    <source>
        <dbReference type="SAM" id="Phobius"/>
    </source>
</evidence>
<proteinExistence type="inferred from homology"/>
<keyword evidence="12" id="KW-1185">Reference proteome</keyword>
<dbReference type="InterPro" id="IPR036259">
    <property type="entry name" value="MFS_trans_sf"/>
</dbReference>
<evidence type="ECO:0000313" key="11">
    <source>
        <dbReference type="EMBL" id="CAJ2511294.1"/>
    </source>
</evidence>
<keyword evidence="4" id="KW-1003">Cell membrane</keyword>
<feature type="transmembrane region" description="Helical" evidence="9">
    <location>
        <begin position="350"/>
        <end position="373"/>
    </location>
</feature>
<evidence type="ECO:0000256" key="1">
    <source>
        <dbReference type="ARBA" id="ARBA00004141"/>
    </source>
</evidence>
<dbReference type="Gene3D" id="1.20.1250.20">
    <property type="entry name" value="MFS general substrate transporter like domains"/>
    <property type="match status" value="1"/>
</dbReference>
<dbReference type="FunFam" id="1.20.1250.20:FF:000082">
    <property type="entry name" value="MFS multidrug transporter, putative"/>
    <property type="match status" value="1"/>
</dbReference>
<keyword evidence="5 9" id="KW-0812">Transmembrane</keyword>
<comment type="subcellular location">
    <subcellularLocation>
        <location evidence="2">Cell membrane</location>
    </subcellularLocation>
    <subcellularLocation>
        <location evidence="1">Membrane</location>
        <topology evidence="1">Multi-pass membrane protein</topology>
    </subcellularLocation>
</comment>
<feature type="region of interest" description="Disordered" evidence="8">
    <location>
        <begin position="27"/>
        <end position="56"/>
    </location>
</feature>
<feature type="transmembrane region" description="Helical" evidence="9">
    <location>
        <begin position="210"/>
        <end position="228"/>
    </location>
</feature>
<dbReference type="Proteomes" id="UP001295740">
    <property type="component" value="Unassembled WGS sequence"/>
</dbReference>
<dbReference type="PANTHER" id="PTHR23502:SF74">
    <property type="entry name" value="MAJOR FACILITATOR SUPERFAMILY (MFS) PROFILE DOMAIN-CONTAINING PROTEIN"/>
    <property type="match status" value="1"/>
</dbReference>
<dbReference type="PANTHER" id="PTHR23502">
    <property type="entry name" value="MAJOR FACILITATOR SUPERFAMILY"/>
    <property type="match status" value="1"/>
</dbReference>
<dbReference type="EMBL" id="CAUWAG010000018">
    <property type="protein sequence ID" value="CAJ2511294.1"/>
    <property type="molecule type" value="Genomic_DNA"/>
</dbReference>
<evidence type="ECO:0000256" key="2">
    <source>
        <dbReference type="ARBA" id="ARBA00004236"/>
    </source>
</evidence>
<feature type="transmembrane region" description="Helical" evidence="9">
    <location>
        <begin position="421"/>
        <end position="442"/>
    </location>
</feature>
<feature type="transmembrane region" description="Helical" evidence="9">
    <location>
        <begin position="454"/>
        <end position="479"/>
    </location>
</feature>
<dbReference type="InterPro" id="IPR011701">
    <property type="entry name" value="MFS"/>
</dbReference>
<dbReference type="GO" id="GO:0005886">
    <property type="term" value="C:plasma membrane"/>
    <property type="evidence" value="ECO:0007669"/>
    <property type="project" value="UniProtKB-SubCell"/>
</dbReference>
<dbReference type="GO" id="GO:0022857">
    <property type="term" value="F:transmembrane transporter activity"/>
    <property type="evidence" value="ECO:0007669"/>
    <property type="project" value="InterPro"/>
</dbReference>
<comment type="similarity">
    <text evidence="3">Belongs to the major facilitator superfamily.</text>
</comment>
<evidence type="ECO:0000256" key="6">
    <source>
        <dbReference type="ARBA" id="ARBA00022989"/>
    </source>
</evidence>
<evidence type="ECO:0000313" key="12">
    <source>
        <dbReference type="Proteomes" id="UP001295740"/>
    </source>
</evidence>
<feature type="transmembrane region" description="Helical" evidence="9">
    <location>
        <begin position="176"/>
        <end position="198"/>
    </location>
</feature>
<dbReference type="AlphaFoldDB" id="A0AAI8VV96"/>
<keyword evidence="7 9" id="KW-0472">Membrane</keyword>
<evidence type="ECO:0000256" key="5">
    <source>
        <dbReference type="ARBA" id="ARBA00022692"/>
    </source>
</evidence>
<feature type="transmembrane region" description="Helical" evidence="9">
    <location>
        <begin position="310"/>
        <end position="330"/>
    </location>
</feature>
<dbReference type="CDD" id="cd17323">
    <property type="entry name" value="MFS_Tpo1_MDR_like"/>
    <property type="match status" value="1"/>
</dbReference>
<feature type="transmembrane region" description="Helical" evidence="9">
    <location>
        <begin position="151"/>
        <end position="170"/>
    </location>
</feature>
<dbReference type="SUPFAM" id="SSF103473">
    <property type="entry name" value="MFS general substrate transporter"/>
    <property type="match status" value="1"/>
</dbReference>
<name>A0AAI8VV96_9PEZI</name>
<feature type="compositionally biased region" description="Basic and acidic residues" evidence="8">
    <location>
        <begin position="30"/>
        <end position="45"/>
    </location>
</feature>
<comment type="caution">
    <text evidence="11">The sequence shown here is derived from an EMBL/GenBank/DDBJ whole genome shotgun (WGS) entry which is preliminary data.</text>
</comment>
<feature type="transmembrane region" description="Helical" evidence="9">
    <location>
        <begin position="121"/>
        <end position="139"/>
    </location>
</feature>
<gene>
    <name evidence="11" type="ORF">KHLLAP_LOCUS11762</name>
</gene>
<reference evidence="11" key="1">
    <citation type="submission" date="2023-10" db="EMBL/GenBank/DDBJ databases">
        <authorList>
            <person name="Hackl T."/>
        </authorList>
    </citation>
    <scope>NUCLEOTIDE SEQUENCE</scope>
</reference>
<keyword evidence="6 9" id="KW-1133">Transmembrane helix</keyword>
<feature type="transmembrane region" description="Helical" evidence="9">
    <location>
        <begin position="485"/>
        <end position="510"/>
    </location>
</feature>
<accession>A0AAI8VV96</accession>
<organism evidence="11 12">
    <name type="scientific">Anthostomella pinea</name>
    <dbReference type="NCBI Taxonomy" id="933095"/>
    <lineage>
        <taxon>Eukaryota</taxon>
        <taxon>Fungi</taxon>
        <taxon>Dikarya</taxon>
        <taxon>Ascomycota</taxon>
        <taxon>Pezizomycotina</taxon>
        <taxon>Sordariomycetes</taxon>
        <taxon>Xylariomycetidae</taxon>
        <taxon>Xylariales</taxon>
        <taxon>Xylariaceae</taxon>
        <taxon>Anthostomella</taxon>
    </lineage>
</organism>
<feature type="domain" description="Major facilitator superfamily (MFS) profile" evidence="10">
    <location>
        <begin position="83"/>
        <end position="513"/>
    </location>
</feature>